<dbReference type="EMBL" id="BMHC01000035">
    <property type="protein sequence ID" value="GGI33847.1"/>
    <property type="molecule type" value="Genomic_DNA"/>
</dbReference>
<keyword evidence="11" id="KW-1185">Reference proteome</keyword>
<sequence>MATGIVKWFNARKGYGFIRPDDGGPDVFVHASAVAKAGRSDLAEGIRICYELRTSAAGRTFAEDLSIP</sequence>
<evidence type="ECO:0000313" key="10">
    <source>
        <dbReference type="EMBL" id="QOZ64485.1"/>
    </source>
</evidence>
<keyword evidence="6" id="KW-0804">Transcription</keyword>
<evidence type="ECO:0000313" key="12">
    <source>
        <dbReference type="Proteomes" id="UP000625079"/>
    </source>
</evidence>
<dbReference type="InterPro" id="IPR012340">
    <property type="entry name" value="NA-bd_OB-fold"/>
</dbReference>
<keyword evidence="3" id="KW-0805">Transcription regulation</keyword>
<dbReference type="Proteomes" id="UP000625079">
    <property type="component" value="Unassembled WGS sequence"/>
</dbReference>
<evidence type="ECO:0000256" key="5">
    <source>
        <dbReference type="ARBA" id="ARBA00023159"/>
    </source>
</evidence>
<evidence type="ECO:0000256" key="3">
    <source>
        <dbReference type="ARBA" id="ARBA00023015"/>
    </source>
</evidence>
<comment type="subcellular location">
    <subcellularLocation>
        <location evidence="1 7">Cytoplasm</location>
    </subcellularLocation>
</comment>
<feature type="domain" description="CSD" evidence="8">
    <location>
        <begin position="1"/>
        <end position="67"/>
    </location>
</feature>
<organism evidence="9 12">
    <name type="scientific">Bradyrhizobium guangdongense</name>
    <dbReference type="NCBI Taxonomy" id="1325090"/>
    <lineage>
        <taxon>Bacteria</taxon>
        <taxon>Pseudomonadati</taxon>
        <taxon>Pseudomonadota</taxon>
        <taxon>Alphaproteobacteria</taxon>
        <taxon>Hyphomicrobiales</taxon>
        <taxon>Nitrobacteraceae</taxon>
        <taxon>Bradyrhizobium</taxon>
    </lineage>
</organism>
<geneLocation type="plasmid" evidence="10 11">
    <name>unnamed</name>
</geneLocation>
<dbReference type="CDD" id="cd04458">
    <property type="entry name" value="CSP_CDS"/>
    <property type="match status" value="1"/>
</dbReference>
<dbReference type="InterPro" id="IPR019844">
    <property type="entry name" value="CSD_CS"/>
</dbReference>
<proteinExistence type="predicted"/>
<dbReference type="PROSITE" id="PS51857">
    <property type="entry name" value="CSD_2"/>
    <property type="match status" value="1"/>
</dbReference>
<name>A0A410VHU6_9BRAD</name>
<gene>
    <name evidence="9" type="primary">cspA</name>
    <name evidence="9" type="ORF">GCM10010987_76420</name>
    <name evidence="10" type="ORF">XH86_38025</name>
</gene>
<dbReference type="RefSeq" id="WP_128929882.1">
    <property type="nucleotide sequence ID" value="NZ_BMHC01000035.1"/>
</dbReference>
<evidence type="ECO:0000256" key="7">
    <source>
        <dbReference type="RuleBase" id="RU000408"/>
    </source>
</evidence>
<dbReference type="SUPFAM" id="SSF50249">
    <property type="entry name" value="Nucleic acid-binding proteins"/>
    <property type="match status" value="1"/>
</dbReference>
<dbReference type="GO" id="GO:0003677">
    <property type="term" value="F:DNA binding"/>
    <property type="evidence" value="ECO:0007669"/>
    <property type="project" value="UniProtKB-KW"/>
</dbReference>
<dbReference type="InterPro" id="IPR011129">
    <property type="entry name" value="CSD"/>
</dbReference>
<keyword evidence="5" id="KW-0010">Activator</keyword>
<accession>A0A410VHU6</accession>
<protein>
    <submittedName>
        <fullName evidence="9">Cold-shock protein</fullName>
    </submittedName>
</protein>
<keyword evidence="10" id="KW-0614">Plasmid</keyword>
<dbReference type="Proteomes" id="UP000593880">
    <property type="component" value="Plasmid unnamed"/>
</dbReference>
<evidence type="ECO:0000313" key="11">
    <source>
        <dbReference type="Proteomes" id="UP000593880"/>
    </source>
</evidence>
<keyword evidence="4" id="KW-0238">DNA-binding</keyword>
<dbReference type="EMBL" id="CP030058">
    <property type="protein sequence ID" value="QOZ64485.1"/>
    <property type="molecule type" value="Genomic_DNA"/>
</dbReference>
<dbReference type="PANTHER" id="PTHR46565">
    <property type="entry name" value="COLD SHOCK DOMAIN PROTEIN 2"/>
    <property type="match status" value="1"/>
</dbReference>
<dbReference type="Gene3D" id="2.40.50.140">
    <property type="entry name" value="Nucleic acid-binding proteins"/>
    <property type="match status" value="1"/>
</dbReference>
<dbReference type="PRINTS" id="PR00050">
    <property type="entry name" value="COLDSHOCK"/>
</dbReference>
<evidence type="ECO:0000256" key="4">
    <source>
        <dbReference type="ARBA" id="ARBA00023125"/>
    </source>
</evidence>
<dbReference type="GO" id="GO:0005829">
    <property type="term" value="C:cytosol"/>
    <property type="evidence" value="ECO:0007669"/>
    <property type="project" value="UniProtKB-ARBA"/>
</dbReference>
<keyword evidence="2" id="KW-0963">Cytoplasm</keyword>
<dbReference type="InterPro" id="IPR012156">
    <property type="entry name" value="Cold_shock_CspA"/>
</dbReference>
<evidence type="ECO:0000256" key="2">
    <source>
        <dbReference type="ARBA" id="ARBA00022490"/>
    </source>
</evidence>
<dbReference type="PROSITE" id="PS00352">
    <property type="entry name" value="CSD_1"/>
    <property type="match status" value="1"/>
</dbReference>
<reference evidence="10 11" key="2">
    <citation type="submission" date="2018-06" db="EMBL/GenBank/DDBJ databases">
        <title>Comparative genomics of rhizobia nodulating Arachis hypogaea in China.</title>
        <authorList>
            <person name="Li Y."/>
        </authorList>
    </citation>
    <scope>NUCLEOTIDE SEQUENCE [LARGE SCALE GENOMIC DNA]</scope>
    <source>
        <strain evidence="10 11">CCBAU 51658</strain>
        <plasmid evidence="10 11">unnamed</plasmid>
    </source>
</reference>
<evidence type="ECO:0000259" key="8">
    <source>
        <dbReference type="PROSITE" id="PS51857"/>
    </source>
</evidence>
<reference evidence="9" key="1">
    <citation type="journal article" date="2014" name="Int. J. Syst. Evol. Microbiol.">
        <title>Complete genome sequence of Corynebacterium casei LMG S-19264T (=DSM 44701T), isolated from a smear-ripened cheese.</title>
        <authorList>
            <consortium name="US DOE Joint Genome Institute (JGI-PGF)"/>
            <person name="Walter F."/>
            <person name="Albersmeier A."/>
            <person name="Kalinowski J."/>
            <person name="Ruckert C."/>
        </authorList>
    </citation>
    <scope>NUCLEOTIDE SEQUENCE</scope>
    <source>
        <strain evidence="9">CGMCC 1.15034</strain>
    </source>
</reference>
<dbReference type="Pfam" id="PF00313">
    <property type="entry name" value="CSD"/>
    <property type="match status" value="1"/>
</dbReference>
<dbReference type="InterPro" id="IPR002059">
    <property type="entry name" value="CSP_DNA-bd"/>
</dbReference>
<evidence type="ECO:0000256" key="6">
    <source>
        <dbReference type="ARBA" id="ARBA00023163"/>
    </source>
</evidence>
<dbReference type="SMART" id="SM00357">
    <property type="entry name" value="CSP"/>
    <property type="match status" value="1"/>
</dbReference>
<evidence type="ECO:0000313" key="9">
    <source>
        <dbReference type="EMBL" id="GGI33847.1"/>
    </source>
</evidence>
<dbReference type="AlphaFoldDB" id="A0A410VHU6"/>
<dbReference type="OrthoDB" id="9801074at2"/>
<evidence type="ECO:0000256" key="1">
    <source>
        <dbReference type="ARBA" id="ARBA00004496"/>
    </source>
</evidence>
<reference evidence="9" key="3">
    <citation type="submission" date="2022-12" db="EMBL/GenBank/DDBJ databases">
        <authorList>
            <person name="Sun Q."/>
            <person name="Zhou Y."/>
        </authorList>
    </citation>
    <scope>NUCLEOTIDE SEQUENCE</scope>
    <source>
        <strain evidence="9">CGMCC 1.15034</strain>
    </source>
</reference>
<dbReference type="PIRSF" id="PIRSF002599">
    <property type="entry name" value="Cold_shock_A"/>
    <property type="match status" value="1"/>
</dbReference>
<dbReference type="PANTHER" id="PTHR46565:SF20">
    <property type="entry name" value="COLD SHOCK DOMAIN-CONTAINING PROTEIN 4"/>
    <property type="match status" value="1"/>
</dbReference>